<dbReference type="AlphaFoldDB" id="A0A9D2WQD6"/>
<dbReference type="InterPro" id="IPR041474">
    <property type="entry name" value="NicS_C"/>
</dbReference>
<proteinExistence type="predicted"/>
<evidence type="ECO:0000313" key="3">
    <source>
        <dbReference type="EMBL" id="KAF1085444.1"/>
    </source>
</evidence>
<gene>
    <name evidence="3" type="primary">nicS</name>
    <name evidence="3" type="ORF">SPSYN_01585</name>
</gene>
<protein>
    <submittedName>
        <fullName evidence="3">HTH-type transcriptional repressor NicS</fullName>
    </submittedName>
</protein>
<keyword evidence="4" id="KW-1185">Reference proteome</keyword>
<comment type="caution">
    <text evidence="3">The sequence shown here is derived from an EMBL/GenBank/DDBJ whole genome shotgun (WGS) entry which is preliminary data.</text>
</comment>
<keyword evidence="1" id="KW-0238">DNA-binding</keyword>
<dbReference type="InterPro" id="IPR050109">
    <property type="entry name" value="HTH-type_TetR-like_transc_reg"/>
</dbReference>
<organism evidence="3 4">
    <name type="scientific">Sporotomaculum syntrophicum</name>
    <dbReference type="NCBI Taxonomy" id="182264"/>
    <lineage>
        <taxon>Bacteria</taxon>
        <taxon>Bacillati</taxon>
        <taxon>Bacillota</taxon>
        <taxon>Clostridia</taxon>
        <taxon>Eubacteriales</taxon>
        <taxon>Desulfallaceae</taxon>
        <taxon>Sporotomaculum</taxon>
    </lineage>
</organism>
<dbReference type="PANTHER" id="PTHR30328:SF54">
    <property type="entry name" value="HTH-TYPE TRANSCRIPTIONAL REPRESSOR SCO4008"/>
    <property type="match status" value="1"/>
</dbReference>
<evidence type="ECO:0000313" key="4">
    <source>
        <dbReference type="Proteomes" id="UP000798488"/>
    </source>
</evidence>
<dbReference type="InterPro" id="IPR009057">
    <property type="entry name" value="Homeodomain-like_sf"/>
</dbReference>
<feature type="domain" description="HTH-type transcriptional repressor NicS C-terminal" evidence="2">
    <location>
        <begin position="38"/>
        <end position="154"/>
    </location>
</feature>
<dbReference type="SUPFAM" id="SSF48498">
    <property type="entry name" value="Tetracyclin repressor-like, C-terminal domain"/>
    <property type="match status" value="1"/>
</dbReference>
<dbReference type="Gene3D" id="1.10.357.10">
    <property type="entry name" value="Tetracycline Repressor, domain 2"/>
    <property type="match status" value="1"/>
</dbReference>
<name>A0A9D2WQD6_9FIRM</name>
<dbReference type="Pfam" id="PF17938">
    <property type="entry name" value="TetR_C_29"/>
    <property type="match status" value="1"/>
</dbReference>
<reference evidence="3" key="1">
    <citation type="submission" date="2016-02" db="EMBL/GenBank/DDBJ databases">
        <title>Draft Genome Sequence of Sporotomaculum syntrophicum Strain FB, a Syntrophic Benzoate Degrader.</title>
        <authorList>
            <person name="Nobu M.K."/>
            <person name="Narihiro T."/>
            <person name="Qiu Y.-L."/>
            <person name="Ohashi A."/>
            <person name="Liu W.-T."/>
            <person name="Yuji S."/>
        </authorList>
    </citation>
    <scope>NUCLEOTIDE SEQUENCE</scope>
    <source>
        <strain evidence="3">FB</strain>
    </source>
</reference>
<accession>A0A9D2WQD6</accession>
<dbReference type="EMBL" id="LSRS01000003">
    <property type="protein sequence ID" value="KAF1085444.1"/>
    <property type="molecule type" value="Genomic_DNA"/>
</dbReference>
<dbReference type="Proteomes" id="UP000798488">
    <property type="component" value="Unassembled WGS sequence"/>
</dbReference>
<dbReference type="InterPro" id="IPR036271">
    <property type="entry name" value="Tet_transcr_reg_TetR-rel_C_sf"/>
</dbReference>
<dbReference type="PANTHER" id="PTHR30328">
    <property type="entry name" value="TRANSCRIPTIONAL REPRESSOR"/>
    <property type="match status" value="1"/>
</dbReference>
<evidence type="ECO:0000259" key="2">
    <source>
        <dbReference type="Pfam" id="PF17938"/>
    </source>
</evidence>
<dbReference type="SUPFAM" id="SSF46689">
    <property type="entry name" value="Homeodomain-like"/>
    <property type="match status" value="1"/>
</dbReference>
<dbReference type="GO" id="GO:0003677">
    <property type="term" value="F:DNA binding"/>
    <property type="evidence" value="ECO:0007669"/>
    <property type="project" value="UniProtKB-KW"/>
</dbReference>
<evidence type="ECO:0000256" key="1">
    <source>
        <dbReference type="ARBA" id="ARBA00023125"/>
    </source>
</evidence>
<sequence length="160" mass="18683">MLYHYFGSKENLYLEVLRYNYNKIYTLSKNAIDSADEPRVNVARAIRSYFYFLAGNEAFVRLTSWEALGGGRFGGKLFPQFFALIELEFDDIIKDGIERGCIRPDIDIRQAILSVHALCLVYFTQRNIVQSLWREDMFSEEMLEACLQHILNLIFDGIFI</sequence>